<dbReference type="AlphaFoldDB" id="A0AB39KP24"/>
<keyword evidence="1" id="KW-0472">Membrane</keyword>
<sequence>MIRTYRAALGGLVFYDAPERRRSGRIVLAMAAGGALIALSGGVASQFLHPAAEQAPVRQVAQTDAPLSYLPQ</sequence>
<dbReference type="RefSeq" id="WP_369058127.1">
    <property type="nucleotide sequence ID" value="NZ_CP158375.1"/>
</dbReference>
<proteinExistence type="predicted"/>
<evidence type="ECO:0000256" key="1">
    <source>
        <dbReference type="SAM" id="Phobius"/>
    </source>
</evidence>
<reference evidence="2" key="1">
    <citation type="submission" date="2024-06" db="EMBL/GenBank/DDBJ databases">
        <title>Caulobacter inopinatus, sp. nov.</title>
        <authorList>
            <person name="Donachie S.P."/>
        </authorList>
    </citation>
    <scope>NUCLEOTIDE SEQUENCE</scope>
    <source>
        <strain evidence="2">73W</strain>
    </source>
</reference>
<accession>A0AB39KP24</accession>
<evidence type="ECO:0000313" key="2">
    <source>
        <dbReference type="EMBL" id="XDO95276.1"/>
    </source>
</evidence>
<feature type="transmembrane region" description="Helical" evidence="1">
    <location>
        <begin position="26"/>
        <end position="48"/>
    </location>
</feature>
<organism evidence="2">
    <name type="scientific">Caulobacter sp. 73W</name>
    <dbReference type="NCBI Taxonomy" id="3161137"/>
    <lineage>
        <taxon>Bacteria</taxon>
        <taxon>Pseudomonadati</taxon>
        <taxon>Pseudomonadota</taxon>
        <taxon>Alphaproteobacteria</taxon>
        <taxon>Caulobacterales</taxon>
        <taxon>Caulobacteraceae</taxon>
        <taxon>Caulobacter</taxon>
    </lineage>
</organism>
<protein>
    <submittedName>
        <fullName evidence="2">Uncharacterized protein</fullName>
    </submittedName>
</protein>
<name>A0AB39KP24_9CAUL</name>
<gene>
    <name evidence="2" type="ORF">ABOZ73_10615</name>
</gene>
<dbReference type="EMBL" id="CP158375">
    <property type="protein sequence ID" value="XDO95276.1"/>
    <property type="molecule type" value="Genomic_DNA"/>
</dbReference>
<keyword evidence="1" id="KW-1133">Transmembrane helix</keyword>
<keyword evidence="1" id="KW-0812">Transmembrane</keyword>